<dbReference type="WBParaSite" id="SBAD_0000067701-mRNA-1">
    <property type="protein sequence ID" value="SBAD_0000067701-mRNA-1"/>
    <property type="gene ID" value="SBAD_0000067701"/>
</dbReference>
<evidence type="ECO:0000313" key="1">
    <source>
        <dbReference type="EMBL" id="VDO86496.1"/>
    </source>
</evidence>
<dbReference type="EMBL" id="UZAM01002587">
    <property type="protein sequence ID" value="VDO86496.1"/>
    <property type="molecule type" value="Genomic_DNA"/>
</dbReference>
<name>A0A183IAL0_9BILA</name>
<evidence type="ECO:0000313" key="3">
    <source>
        <dbReference type="WBParaSite" id="SBAD_0000067701-mRNA-1"/>
    </source>
</evidence>
<keyword evidence="2" id="KW-1185">Reference proteome</keyword>
<sequence length="185" mass="22057">MPLLDRRRISRRPWWRLDTVAGIGVTSGQPRLLPQSRMYLSPEEPRRLSLHHVDFDEELFYLVLSKFQQAMTPEMAQIRLYKLVTSSCGKVMRERISSLERFLMLLKLYPQFEVDELKVRWNINQPLYRRRLESSLPNSDEETDVIEPYDIVQEAAANAFLVAVFRQSKRRRLHVRKIVQLLLFQ</sequence>
<dbReference type="Proteomes" id="UP000270296">
    <property type="component" value="Unassembled WGS sequence"/>
</dbReference>
<dbReference type="AlphaFoldDB" id="A0A183IAL0"/>
<reference evidence="3" key="1">
    <citation type="submission" date="2016-06" db="UniProtKB">
        <authorList>
            <consortium name="WormBaseParasite"/>
        </authorList>
    </citation>
    <scope>IDENTIFICATION</scope>
</reference>
<organism evidence="3">
    <name type="scientific">Soboliphyme baturini</name>
    <dbReference type="NCBI Taxonomy" id="241478"/>
    <lineage>
        <taxon>Eukaryota</taxon>
        <taxon>Metazoa</taxon>
        <taxon>Ecdysozoa</taxon>
        <taxon>Nematoda</taxon>
        <taxon>Enoplea</taxon>
        <taxon>Dorylaimia</taxon>
        <taxon>Dioctophymatida</taxon>
        <taxon>Dioctophymatoidea</taxon>
        <taxon>Soboliphymatidae</taxon>
        <taxon>Soboliphyme</taxon>
    </lineage>
</organism>
<proteinExistence type="predicted"/>
<gene>
    <name evidence="1" type="ORF">SBAD_LOCUS654</name>
</gene>
<accession>A0A183IAL0</accession>
<evidence type="ECO:0000313" key="2">
    <source>
        <dbReference type="Proteomes" id="UP000270296"/>
    </source>
</evidence>
<reference evidence="1 2" key="2">
    <citation type="submission" date="2018-11" db="EMBL/GenBank/DDBJ databases">
        <authorList>
            <consortium name="Pathogen Informatics"/>
        </authorList>
    </citation>
    <scope>NUCLEOTIDE SEQUENCE [LARGE SCALE GENOMIC DNA]</scope>
</reference>
<protein>
    <submittedName>
        <fullName evidence="3">CDT1 domain-containing protein</fullName>
    </submittedName>
</protein>